<dbReference type="Gene3D" id="3.40.190.10">
    <property type="entry name" value="Periplasmic binding protein-like II"/>
    <property type="match status" value="2"/>
</dbReference>
<dbReference type="GO" id="GO:0009228">
    <property type="term" value="P:thiamine biosynthetic process"/>
    <property type="evidence" value="ECO:0007669"/>
    <property type="project" value="InterPro"/>
</dbReference>
<dbReference type="PROSITE" id="PS51318">
    <property type="entry name" value="TAT"/>
    <property type="match status" value="1"/>
</dbReference>
<name>A0A1H7SEN8_9HYPH</name>
<organism evidence="2 3">
    <name type="scientific">Bosea lupini</name>
    <dbReference type="NCBI Taxonomy" id="1036779"/>
    <lineage>
        <taxon>Bacteria</taxon>
        <taxon>Pseudomonadati</taxon>
        <taxon>Pseudomonadota</taxon>
        <taxon>Alphaproteobacteria</taxon>
        <taxon>Hyphomicrobiales</taxon>
        <taxon>Boseaceae</taxon>
        <taxon>Bosea</taxon>
    </lineage>
</organism>
<gene>
    <name evidence="2" type="ORF">SAMN04515666_10532</name>
</gene>
<keyword evidence="3" id="KW-1185">Reference proteome</keyword>
<evidence type="ECO:0000313" key="3">
    <source>
        <dbReference type="Proteomes" id="UP000199664"/>
    </source>
</evidence>
<dbReference type="PANTHER" id="PTHR31528">
    <property type="entry name" value="4-AMINO-5-HYDROXYMETHYL-2-METHYLPYRIMIDINE PHOSPHATE SYNTHASE THI11-RELATED"/>
    <property type="match status" value="1"/>
</dbReference>
<reference evidence="3" key="1">
    <citation type="submission" date="2016-10" db="EMBL/GenBank/DDBJ databases">
        <authorList>
            <person name="Varghese N."/>
            <person name="Submissions S."/>
        </authorList>
    </citation>
    <scope>NUCLEOTIDE SEQUENCE [LARGE SCALE GENOMIC DNA]</scope>
    <source>
        <strain evidence="3">LMG 26383,CCUG 61248,R- 45681</strain>
    </source>
</reference>
<dbReference type="InterPro" id="IPR027939">
    <property type="entry name" value="NMT1/THI5"/>
</dbReference>
<dbReference type="InterPro" id="IPR006311">
    <property type="entry name" value="TAT_signal"/>
</dbReference>
<dbReference type="AlphaFoldDB" id="A0A1H7SEN8"/>
<dbReference type="InterPro" id="IPR015168">
    <property type="entry name" value="SsuA/THI5"/>
</dbReference>
<evidence type="ECO:0000313" key="2">
    <source>
        <dbReference type="EMBL" id="SEL71100.1"/>
    </source>
</evidence>
<dbReference type="STRING" id="1036779.SAMN04515666_10532"/>
<feature type="domain" description="SsuA/THI5-like" evidence="1">
    <location>
        <begin position="58"/>
        <end position="272"/>
    </location>
</feature>
<dbReference type="Proteomes" id="UP000199664">
    <property type="component" value="Unassembled WGS sequence"/>
</dbReference>
<dbReference type="EMBL" id="FOAN01000005">
    <property type="protein sequence ID" value="SEL71100.1"/>
    <property type="molecule type" value="Genomic_DNA"/>
</dbReference>
<dbReference type="RefSeq" id="WP_244543866.1">
    <property type="nucleotide sequence ID" value="NZ_FOAN01000005.1"/>
</dbReference>
<dbReference type="SUPFAM" id="SSF53850">
    <property type="entry name" value="Periplasmic binding protein-like II"/>
    <property type="match status" value="1"/>
</dbReference>
<accession>A0A1H7SEN8</accession>
<protein>
    <submittedName>
        <fullName evidence="2">NitT/TauT family transport system substrate-binding protein</fullName>
    </submittedName>
</protein>
<dbReference type="Pfam" id="PF09084">
    <property type="entry name" value="NMT1"/>
    <property type="match status" value="1"/>
</dbReference>
<sequence length="354" mass="37915">MSVAMPLPGAPISRRGFGRFLAGTGVAAWAGLRSAPVAAATIPLRFTLDWRFEGPAALFLTALDKGYFRDEGLDVTIEPGTGSREAIPRVASGDFDAGFGDVNTLIRFRDEKPTIDLKAVMMVYDRPPFAIVGRKSRGISSDPKSLEGKKLGAPAADGAFAQWPVFRKVNGIDDAKIKLENIGFTVREPMLASGELDAIFGFAHTSVINMKARGVPAEDIVTLLMADHGIELYGNAVIVSPKLIAEKPQAVRGLLRAITRSVRDVVAAPEAAIAGVLQRNDGARPEIELERLKMALDHYVMTPGVKANGFGSIDKARWQKGLDQIGLAVSFKDKAKAGNAFAEGFLPAEAERAF</sequence>
<dbReference type="PANTHER" id="PTHR31528:SF15">
    <property type="entry name" value="RIBOFLAVIN-BINDING PROTEIN RIBY"/>
    <property type="match status" value="1"/>
</dbReference>
<proteinExistence type="predicted"/>
<evidence type="ECO:0000259" key="1">
    <source>
        <dbReference type="Pfam" id="PF09084"/>
    </source>
</evidence>